<feature type="region of interest" description="Disordered" evidence="1">
    <location>
        <begin position="69"/>
        <end position="97"/>
    </location>
</feature>
<dbReference type="RefSeq" id="WP_120111389.1">
    <property type="nucleotide sequence ID" value="NZ_RAHJ01000021.1"/>
</dbReference>
<keyword evidence="2" id="KW-0472">Membrane</keyword>
<feature type="compositionally biased region" description="Low complexity" evidence="1">
    <location>
        <begin position="77"/>
        <end position="96"/>
    </location>
</feature>
<gene>
    <name evidence="3" type="ORF">D6858_13115</name>
</gene>
<reference evidence="3 4" key="1">
    <citation type="submission" date="2018-09" db="EMBL/GenBank/DDBJ databases">
        <title>Altererythrobacter sp.Ery1 and Ery12, the genome sequencing of novel strains in genus Alterythrobacter.</title>
        <authorList>
            <person name="Cheng H."/>
            <person name="Wu Y.-H."/>
            <person name="Fang C."/>
            <person name="Xu X.-W."/>
        </authorList>
    </citation>
    <scope>NUCLEOTIDE SEQUENCE [LARGE SCALE GENOMIC DNA]</scope>
    <source>
        <strain evidence="3 4">Ery12</strain>
    </source>
</reference>
<dbReference type="SUPFAM" id="SSF53474">
    <property type="entry name" value="alpha/beta-Hydrolases"/>
    <property type="match status" value="1"/>
</dbReference>
<dbReference type="Gene3D" id="3.40.50.1820">
    <property type="entry name" value="alpha/beta hydrolase"/>
    <property type="match status" value="1"/>
</dbReference>
<sequence>MARKFLYIIAFLIVLVIAGLFALRIWSTELTKLALVPSTAFEQQAPLKANAYADPKMWISRPGMASDPARWQPPLGTPATDGASDAASSAPSPNASQAERQDYAVFFIHPTSYLDRAHWNAPLAGGEADRIAQIYVKGMASPFNQAKEIWAPRYRQATFGAFLTDQPEATQAIDAAYADVHNAFTYFLSQIGPDTPIVLAGHSQGALHLLRLLRQDVAGKPLAGRIAAVYAIGWPISVQHDLAGLGLPGCDKADQAGCVMSWSSYAEPADPSMVLDTYRNSIGFDGQPRGDSPILCTNPLTGKIGGSAPASANIGTLVPDEELTKGHLVAGYTPARCDERGLLLIGEPPVMGNAVLPGNNYHVYDIPLFWKNLQRDVTRRVAAWQGAQ</sequence>
<dbReference type="AlphaFoldDB" id="A0A419QYP2"/>
<evidence type="ECO:0000313" key="4">
    <source>
        <dbReference type="Proteomes" id="UP000284322"/>
    </source>
</evidence>
<accession>A0A419QYP2</accession>
<organism evidence="3 4">
    <name type="scientific">Tsuneonella suprasediminis</name>
    <dbReference type="NCBI Taxonomy" id="2306996"/>
    <lineage>
        <taxon>Bacteria</taxon>
        <taxon>Pseudomonadati</taxon>
        <taxon>Pseudomonadota</taxon>
        <taxon>Alphaproteobacteria</taxon>
        <taxon>Sphingomonadales</taxon>
        <taxon>Erythrobacteraceae</taxon>
        <taxon>Tsuneonella</taxon>
    </lineage>
</organism>
<keyword evidence="2" id="KW-1133">Transmembrane helix</keyword>
<keyword evidence="2" id="KW-0812">Transmembrane</keyword>
<dbReference type="InterPro" id="IPR029058">
    <property type="entry name" value="AB_hydrolase_fold"/>
</dbReference>
<dbReference type="InterPro" id="IPR021440">
    <property type="entry name" value="DUF3089"/>
</dbReference>
<protein>
    <submittedName>
        <fullName evidence="3">DUF3089 domain-containing protein</fullName>
    </submittedName>
</protein>
<dbReference type="OrthoDB" id="9794645at2"/>
<dbReference type="Pfam" id="PF11288">
    <property type="entry name" value="DUF3089"/>
    <property type="match status" value="1"/>
</dbReference>
<name>A0A419QYP2_9SPHN</name>
<evidence type="ECO:0000256" key="1">
    <source>
        <dbReference type="SAM" id="MobiDB-lite"/>
    </source>
</evidence>
<dbReference type="Proteomes" id="UP000284322">
    <property type="component" value="Unassembled WGS sequence"/>
</dbReference>
<comment type="caution">
    <text evidence="3">The sequence shown here is derived from an EMBL/GenBank/DDBJ whole genome shotgun (WGS) entry which is preliminary data.</text>
</comment>
<proteinExistence type="predicted"/>
<dbReference type="EMBL" id="RAHJ01000021">
    <property type="protein sequence ID" value="RJX65922.1"/>
    <property type="molecule type" value="Genomic_DNA"/>
</dbReference>
<evidence type="ECO:0000256" key="2">
    <source>
        <dbReference type="SAM" id="Phobius"/>
    </source>
</evidence>
<evidence type="ECO:0000313" key="3">
    <source>
        <dbReference type="EMBL" id="RJX65922.1"/>
    </source>
</evidence>
<keyword evidence="4" id="KW-1185">Reference proteome</keyword>
<feature type="transmembrane region" description="Helical" evidence="2">
    <location>
        <begin position="5"/>
        <end position="26"/>
    </location>
</feature>